<feature type="transmembrane region" description="Helical" evidence="2">
    <location>
        <begin position="169"/>
        <end position="187"/>
    </location>
</feature>
<organism evidence="3 4">
    <name type="scientific">Azospirillum baldaniorum</name>
    <dbReference type="NCBI Taxonomy" id="1064539"/>
    <lineage>
        <taxon>Bacteria</taxon>
        <taxon>Pseudomonadati</taxon>
        <taxon>Pseudomonadota</taxon>
        <taxon>Alphaproteobacteria</taxon>
        <taxon>Rhodospirillales</taxon>
        <taxon>Azospirillaceae</taxon>
        <taxon>Azospirillum</taxon>
    </lineage>
</organism>
<keyword evidence="4" id="KW-1185">Reference proteome</keyword>
<feature type="transmembrane region" description="Helical" evidence="2">
    <location>
        <begin position="105"/>
        <end position="124"/>
    </location>
</feature>
<evidence type="ECO:0000256" key="2">
    <source>
        <dbReference type="SAM" id="Phobius"/>
    </source>
</evidence>
<dbReference type="EMBL" id="HE577327">
    <property type="protein sequence ID" value="CCC98801.1"/>
    <property type="molecule type" value="Genomic_DNA"/>
</dbReference>
<gene>
    <name evidence="3" type="ORF">AZOBR_150219</name>
</gene>
<keyword evidence="2" id="KW-1133">Transmembrane helix</keyword>
<evidence type="ECO:0000256" key="1">
    <source>
        <dbReference type="SAM" id="MobiDB-lite"/>
    </source>
</evidence>
<dbReference type="KEGG" id="abs:AZOBR_150219"/>
<feature type="region of interest" description="Disordered" evidence="1">
    <location>
        <begin position="265"/>
        <end position="286"/>
    </location>
</feature>
<evidence type="ECO:0000313" key="3">
    <source>
        <dbReference type="EMBL" id="CCC98801.1"/>
    </source>
</evidence>
<dbReference type="Proteomes" id="UP000007319">
    <property type="component" value="Chromosome"/>
</dbReference>
<evidence type="ECO:0000313" key="4">
    <source>
        <dbReference type="Proteomes" id="UP000007319"/>
    </source>
</evidence>
<keyword evidence="2" id="KW-0812">Transmembrane</keyword>
<accession>A0A9P1JSC0</accession>
<proteinExistence type="predicted"/>
<dbReference type="Pfam" id="PF10002">
    <property type="entry name" value="DUF2243"/>
    <property type="match status" value="1"/>
</dbReference>
<feature type="transmembrane region" description="Helical" evidence="2">
    <location>
        <begin position="20"/>
        <end position="42"/>
    </location>
</feature>
<feature type="transmembrane region" description="Helical" evidence="2">
    <location>
        <begin position="63"/>
        <end position="85"/>
    </location>
</feature>
<feature type="compositionally biased region" description="Gly residues" evidence="1">
    <location>
        <begin position="277"/>
        <end position="286"/>
    </location>
</feature>
<reference evidence="3 4" key="1">
    <citation type="journal article" date="2011" name="PLoS Genet.">
        <title>Azospirillum genomes reveal transition of bacteria from aquatic to terrestrial environments.</title>
        <authorList>
            <person name="Wisniewski-Dye F."/>
            <person name="Borziak K."/>
            <person name="Khalsa-Moyers G."/>
            <person name="Alexandre G."/>
            <person name="Sukharnikov L.O."/>
            <person name="Wuichet K."/>
            <person name="Hurst G.B."/>
            <person name="McDonald W.H."/>
            <person name="Robertson J.S."/>
            <person name="Barbe V."/>
            <person name="Calteau A."/>
            <person name="Rouy Z."/>
            <person name="Mangenot S."/>
            <person name="Prigent-Combaret C."/>
            <person name="Normand P."/>
            <person name="Boyer M."/>
            <person name="Siguier P."/>
            <person name="Dessaux Y."/>
            <person name="Elmerich C."/>
            <person name="Condemine G."/>
            <person name="Krishnen G."/>
            <person name="Kennedy I."/>
            <person name="Paterson A.H."/>
            <person name="Gonzalez V."/>
            <person name="Mavingui P."/>
            <person name="Zhulin I.B."/>
        </authorList>
    </citation>
    <scope>NUCLEOTIDE SEQUENCE [LARGE SCALE GENOMIC DNA]</scope>
    <source>
        <strain evidence="3 4">Sp245</strain>
    </source>
</reference>
<protein>
    <recommendedName>
        <fullName evidence="5">DUF2243 domain-containing protein</fullName>
    </recommendedName>
</protein>
<dbReference type="RefSeq" id="WP_014241005.1">
    <property type="nucleotide sequence ID" value="NC_016617.1"/>
</dbReference>
<dbReference type="InterPro" id="IPR018719">
    <property type="entry name" value="DUF2243_membrane"/>
</dbReference>
<dbReference type="AlphaFoldDB" id="A0A9P1JSC0"/>
<evidence type="ECO:0008006" key="5">
    <source>
        <dbReference type="Google" id="ProtNLM"/>
    </source>
</evidence>
<keyword evidence="2" id="KW-0472">Membrane</keyword>
<name>A0A9P1JSC0_9PROT</name>
<sequence length="286" mass="30254">MSSDTTHSPSPARAAAGFPWAGYLLGFALGGFFDGILLHQVLQWHHLLSAVESSAVQDIRVQILADGLFHAAMYVVAAGGLWLLWRSRHRFAEPGADRQMFANALIGFGAWHLIDGVLSHWILGIHRIRMDSANPLLWDLLWFVVFGVAVVAAGWRLRRGGGGGNGGRAVPVVLTLVVLIAGPVAALPPPGVTTVMVLFKPGTTAPDVFAAVAAVERADGLAGPFRPALGHRPGRGRQPDGAVPARRPAGQQHVAADRLPRLVPDLTRRLPVTPRRGGAGWAGASG</sequence>
<feature type="transmembrane region" description="Helical" evidence="2">
    <location>
        <begin position="136"/>
        <end position="157"/>
    </location>
</feature>
<feature type="region of interest" description="Disordered" evidence="1">
    <location>
        <begin position="224"/>
        <end position="253"/>
    </location>
</feature>